<evidence type="ECO:0000259" key="2">
    <source>
        <dbReference type="PROSITE" id="PS50093"/>
    </source>
</evidence>
<dbReference type="Pfam" id="PF13585">
    <property type="entry name" value="CHU_C"/>
    <property type="match status" value="1"/>
</dbReference>
<evidence type="ECO:0000313" key="4">
    <source>
        <dbReference type="Proteomes" id="UP000011135"/>
    </source>
</evidence>
<dbReference type="InterPro" id="IPR028994">
    <property type="entry name" value="Integrin_alpha_N"/>
</dbReference>
<gene>
    <name evidence="3" type="ORF">C900_03612</name>
</gene>
<dbReference type="PROSITE" id="PS50093">
    <property type="entry name" value="PKD"/>
    <property type="match status" value="1"/>
</dbReference>
<evidence type="ECO:0000313" key="3">
    <source>
        <dbReference type="EMBL" id="ELR70631.1"/>
    </source>
</evidence>
<organism evidence="3 4">
    <name type="scientific">Fulvivirga imtechensis AK7</name>
    <dbReference type="NCBI Taxonomy" id="1237149"/>
    <lineage>
        <taxon>Bacteria</taxon>
        <taxon>Pseudomonadati</taxon>
        <taxon>Bacteroidota</taxon>
        <taxon>Cytophagia</taxon>
        <taxon>Cytophagales</taxon>
        <taxon>Fulvivirgaceae</taxon>
        <taxon>Fulvivirga</taxon>
    </lineage>
</organism>
<name>L8JNU0_9BACT</name>
<sequence>MVWGRSNAQPAITNIDPTHGFIGSDVIITGSGFGTNPADVVVWFGSAKGAVASVANNLIIATVPAGAQADNITVVNLATGLSVQSMEKFYPVYSGSGFDPALLAPPVIIPDAKQVYDPCTCDLNGDGLPDVISTKFDNATNLLILENQSTTENFSFSSTSVNVGQPTVNVKCADFNGDGKPDLYMSRGGTTRFNVFVLPNTSAAGISFGTMLTLPMATDVQSRRVTHGDLNGDGKPEIIVTNSAAGQVIIFENTSTATISFNMTPIVLNIAGASSTTGLDVQDVDGDGRLDIIVCQFFGNDVFVLRNTGTGSIAFAQAEVLSLSGKSLLNLTTGDFNGNGKLDIAVIGNAADQVFIFPNNSDPGNINFAAPQPFTVNDGPWGISTGDVDGDGSLDIVTTSVNQNLVAVLQNTSSGGSLAFTKHNIDIGNRSRNVWVNDLDGDAKPDFVITAQNATNPPTSFDVRLIRNTNCYTPQFLNDQPLAICSGQTITLAVPESPSATFSWTKDNTPIAGTNNTLDITSFGVYEVTAITESGACNTTASINIADGTGTIPGAPTASNDGPACIGGELTLSVNTVNGATYNWTGPNGFTSTVQNPVITGVSNNVAGIYSVTIQSGDCRSSESTTMVEVVDLPQFTASVAGTSSVCAGNTVALSTQSRSGFGYQWLRDNNPISGATSSSYSATQSGQYSVLIDDNNSNCSLITNIIEVNVYSSPTASFSVPASACSNSEVTFTNNSTIDSTAPVVYSWNFGDGNTSADQNPTHVYASSGNYTVQLSISYTGITGCTHSQSRGITVRDPLTPVIEASSEEICPDEELTLGITGTFNSILWDTGETSNNITVNTAGTYSVTVNDTNGCDATSDITITSGTVPDVQVTADRNSISQGDQAQLTATGADSYLWTPDTGLSDPDIANPIASPEITTTYIVTGTLTDGCSATAEITIIVSAGGEVNITPLKAFSPNSTINPTWTIENIQDYPDCTMSIFDERGALVFRKKGYNNDWDATYKGGELPKGVYYYVFGCETLKPKTGTVLVVR</sequence>
<feature type="domain" description="PKD" evidence="2">
    <location>
        <begin position="714"/>
        <end position="779"/>
    </location>
</feature>
<evidence type="ECO:0000256" key="1">
    <source>
        <dbReference type="ARBA" id="ARBA00022729"/>
    </source>
</evidence>
<dbReference type="InterPro" id="IPR013783">
    <property type="entry name" value="Ig-like_fold"/>
</dbReference>
<dbReference type="InterPro" id="IPR026341">
    <property type="entry name" value="T9SS_type_B"/>
</dbReference>
<dbReference type="SMART" id="SM00089">
    <property type="entry name" value="PKD"/>
    <property type="match status" value="2"/>
</dbReference>
<dbReference type="PATRIC" id="fig|1237149.3.peg.3373"/>
<dbReference type="Gene3D" id="2.130.10.130">
    <property type="entry name" value="Integrin alpha, N-terminal"/>
    <property type="match status" value="1"/>
</dbReference>
<proteinExistence type="predicted"/>
<dbReference type="eggNOG" id="COG3291">
    <property type="taxonomic scope" value="Bacteria"/>
</dbReference>
<dbReference type="Pfam" id="PF01833">
    <property type="entry name" value="TIG"/>
    <property type="match status" value="1"/>
</dbReference>
<keyword evidence="4" id="KW-1185">Reference proteome</keyword>
<dbReference type="EMBL" id="AMZN01000051">
    <property type="protein sequence ID" value="ELR70631.1"/>
    <property type="molecule type" value="Genomic_DNA"/>
</dbReference>
<dbReference type="InterPro" id="IPR022409">
    <property type="entry name" value="PKD/Chitinase_dom"/>
</dbReference>
<dbReference type="Gene3D" id="2.40.128.340">
    <property type="match status" value="1"/>
</dbReference>
<dbReference type="STRING" id="1237149.C900_03612"/>
<dbReference type="Pfam" id="PF13517">
    <property type="entry name" value="FG-GAP_3"/>
    <property type="match status" value="2"/>
</dbReference>
<dbReference type="Proteomes" id="UP000011135">
    <property type="component" value="Unassembled WGS sequence"/>
</dbReference>
<dbReference type="Gene3D" id="2.60.40.10">
    <property type="entry name" value="Immunoglobulins"/>
    <property type="match status" value="5"/>
</dbReference>
<dbReference type="Pfam" id="PF18911">
    <property type="entry name" value="PKD_4"/>
    <property type="match status" value="1"/>
</dbReference>
<dbReference type="InterPro" id="IPR035986">
    <property type="entry name" value="PKD_dom_sf"/>
</dbReference>
<dbReference type="SUPFAM" id="SSF81296">
    <property type="entry name" value="E set domains"/>
    <property type="match status" value="1"/>
</dbReference>
<reference evidence="3 4" key="1">
    <citation type="submission" date="2012-12" db="EMBL/GenBank/DDBJ databases">
        <title>Genome assembly of Fulvivirga imtechensis AK7.</title>
        <authorList>
            <person name="Nupur N."/>
            <person name="Khatri I."/>
            <person name="Kumar R."/>
            <person name="Subramanian S."/>
            <person name="Pinnaka A."/>
        </authorList>
    </citation>
    <scope>NUCLEOTIDE SEQUENCE [LARGE SCALE GENOMIC DNA]</scope>
    <source>
        <strain evidence="3 4">AK7</strain>
    </source>
</reference>
<dbReference type="NCBIfam" id="TIGR04131">
    <property type="entry name" value="Bac_Flav_CTERM"/>
    <property type="match status" value="1"/>
</dbReference>
<dbReference type="SUPFAM" id="SSF48726">
    <property type="entry name" value="Immunoglobulin"/>
    <property type="match status" value="1"/>
</dbReference>
<dbReference type="InterPro" id="IPR013517">
    <property type="entry name" value="FG-GAP"/>
</dbReference>
<dbReference type="CDD" id="cd00146">
    <property type="entry name" value="PKD"/>
    <property type="match status" value="1"/>
</dbReference>
<dbReference type="SUPFAM" id="SSF49299">
    <property type="entry name" value="PKD domain"/>
    <property type="match status" value="1"/>
</dbReference>
<dbReference type="PANTHER" id="PTHR44103">
    <property type="entry name" value="PROPROTEIN CONVERTASE P"/>
    <property type="match status" value="1"/>
</dbReference>
<dbReference type="CDD" id="cd00603">
    <property type="entry name" value="IPT_PCSR"/>
    <property type="match status" value="1"/>
</dbReference>
<dbReference type="InterPro" id="IPR000601">
    <property type="entry name" value="PKD_dom"/>
</dbReference>
<protein>
    <recommendedName>
        <fullName evidence="2">PKD domain-containing protein</fullName>
    </recommendedName>
</protein>
<dbReference type="InterPro" id="IPR002909">
    <property type="entry name" value="IPT_dom"/>
</dbReference>
<dbReference type="InterPro" id="IPR036179">
    <property type="entry name" value="Ig-like_dom_sf"/>
</dbReference>
<dbReference type="InterPro" id="IPR014756">
    <property type="entry name" value="Ig_E-set"/>
</dbReference>
<keyword evidence="1" id="KW-0732">Signal</keyword>
<dbReference type="AlphaFoldDB" id="L8JNU0"/>
<comment type="caution">
    <text evidence="3">The sequence shown here is derived from an EMBL/GenBank/DDBJ whole genome shotgun (WGS) entry which is preliminary data.</text>
</comment>
<dbReference type="SUPFAM" id="SSF69318">
    <property type="entry name" value="Integrin alpha N-terminal domain"/>
    <property type="match status" value="1"/>
</dbReference>
<dbReference type="Pfam" id="PF01839">
    <property type="entry name" value="FG-GAP"/>
    <property type="match status" value="1"/>
</dbReference>
<accession>L8JNU0</accession>
<dbReference type="PANTHER" id="PTHR44103:SF1">
    <property type="entry name" value="PROPROTEIN CONVERTASE P"/>
    <property type="match status" value="1"/>
</dbReference>